<dbReference type="EMBL" id="SMSI01000002">
    <property type="protein sequence ID" value="TDH36028.1"/>
    <property type="molecule type" value="Genomic_DNA"/>
</dbReference>
<keyword evidence="1" id="KW-0175">Coiled coil</keyword>
<name>A0A4R5PL29_9HYPH</name>
<dbReference type="RefSeq" id="WP_133284729.1">
    <property type="nucleotide sequence ID" value="NZ_SMSI01000002.1"/>
</dbReference>
<feature type="chain" id="PRO_5020203726" evidence="3">
    <location>
        <begin position="26"/>
        <end position="390"/>
    </location>
</feature>
<comment type="caution">
    <text evidence="4">The sequence shown here is derived from an EMBL/GenBank/DDBJ whole genome shotgun (WGS) entry which is preliminary data.</text>
</comment>
<evidence type="ECO:0000256" key="1">
    <source>
        <dbReference type="SAM" id="Coils"/>
    </source>
</evidence>
<accession>A0A4R5PL29</accession>
<dbReference type="OrthoDB" id="7850882at2"/>
<feature type="coiled-coil region" evidence="1">
    <location>
        <begin position="49"/>
        <end position="117"/>
    </location>
</feature>
<dbReference type="Pfam" id="PF11064">
    <property type="entry name" value="DUF2865"/>
    <property type="match status" value="1"/>
</dbReference>
<gene>
    <name evidence="4" type="ORF">E2A64_12060</name>
</gene>
<evidence type="ECO:0000256" key="3">
    <source>
        <dbReference type="SAM" id="SignalP"/>
    </source>
</evidence>
<evidence type="ECO:0000313" key="4">
    <source>
        <dbReference type="EMBL" id="TDH36028.1"/>
    </source>
</evidence>
<keyword evidence="5" id="KW-1185">Reference proteome</keyword>
<dbReference type="AlphaFoldDB" id="A0A4R5PL29"/>
<feature type="region of interest" description="Disordered" evidence="2">
    <location>
        <begin position="299"/>
        <end position="363"/>
    </location>
</feature>
<proteinExistence type="predicted"/>
<organism evidence="4 5">
    <name type="scientific">Pseudohoeflea suaedae</name>
    <dbReference type="NCBI Taxonomy" id="877384"/>
    <lineage>
        <taxon>Bacteria</taxon>
        <taxon>Pseudomonadati</taxon>
        <taxon>Pseudomonadota</taxon>
        <taxon>Alphaproteobacteria</taxon>
        <taxon>Hyphomicrobiales</taxon>
        <taxon>Rhizobiaceae</taxon>
        <taxon>Pseudohoeflea</taxon>
    </lineage>
</organism>
<dbReference type="InterPro" id="IPR021293">
    <property type="entry name" value="DUF2865"/>
</dbReference>
<sequence length="390" mass="42481">MRWRSVAILMTGLVAAPVVTSGAKATPLCDQLSAQLASLPQGSDLSANYSRYAAAVKKQEAQMKQLRGDLKRYGCSDSIIIFGGQRGEICEKLKSSEARMQDNLHTLENKRDGYRDAKSAPAERRRIEGALQTNGCLEKPDHSIISVSAEPTATSTNSIQPVIIPEGSTNITILDQSGGANGQIVVERKASRAGNLRTVCVRSCDGYFFPISSSASSADFDRDQRTCQMMCPGTPTELFYHSIYGESEDMVSVASRRRYTEMPNAFRYKNTANPGWNKRCTCNMAAYYKEMQRREALYNRNVGPGSSGGAQPAYTAWPTPRPDPNEDPEALADASGDQAPDSISAVAADGTRGSRDGKGNIRVVGPVFLPGSEKKLDFTANTDRIEDFFR</sequence>
<keyword evidence="3" id="KW-0732">Signal</keyword>
<feature type="signal peptide" evidence="3">
    <location>
        <begin position="1"/>
        <end position="25"/>
    </location>
</feature>
<evidence type="ECO:0000313" key="5">
    <source>
        <dbReference type="Proteomes" id="UP000295131"/>
    </source>
</evidence>
<dbReference type="Proteomes" id="UP000295131">
    <property type="component" value="Unassembled WGS sequence"/>
</dbReference>
<evidence type="ECO:0000256" key="2">
    <source>
        <dbReference type="SAM" id="MobiDB-lite"/>
    </source>
</evidence>
<protein>
    <submittedName>
        <fullName evidence="4">DUF2865 domain-containing protein</fullName>
    </submittedName>
</protein>
<reference evidence="4 5" key="1">
    <citation type="journal article" date="2013" name="Int. J. Syst. Evol. Microbiol.">
        <title>Hoeflea suaedae sp. nov., an endophytic bacterium isolated from the root of the halophyte Suaeda maritima.</title>
        <authorList>
            <person name="Chung E.J."/>
            <person name="Park J.A."/>
            <person name="Pramanik P."/>
            <person name="Bibi F."/>
            <person name="Jeon C.O."/>
            <person name="Chung Y.R."/>
        </authorList>
    </citation>
    <scope>NUCLEOTIDE SEQUENCE [LARGE SCALE GENOMIC DNA]</scope>
    <source>
        <strain evidence="4 5">YC6898</strain>
    </source>
</reference>